<dbReference type="Proteomes" id="UP001331761">
    <property type="component" value="Unassembled WGS sequence"/>
</dbReference>
<protein>
    <submittedName>
        <fullName evidence="2">MULE domain-containing protein</fullName>
    </submittedName>
</protein>
<evidence type="ECO:0000313" key="3">
    <source>
        <dbReference type="Proteomes" id="UP001331761"/>
    </source>
</evidence>
<feature type="non-terminal residue" evidence="2">
    <location>
        <position position="1"/>
    </location>
</feature>
<dbReference type="InterPro" id="IPR052797">
    <property type="entry name" value="RegFact_GeneExpr_CellDeath"/>
</dbReference>
<reference evidence="2 3" key="1">
    <citation type="submission" date="2019-10" db="EMBL/GenBank/DDBJ databases">
        <title>Assembly and Annotation for the nematode Trichostrongylus colubriformis.</title>
        <authorList>
            <person name="Martin J."/>
        </authorList>
    </citation>
    <scope>NUCLEOTIDE SEQUENCE [LARGE SCALE GENOMIC DNA]</scope>
    <source>
        <strain evidence="2">G859</strain>
        <tissue evidence="2">Whole worm</tissue>
    </source>
</reference>
<dbReference type="PANTHER" id="PTHR33936:SF24">
    <property type="entry name" value="C2H2-TYPE DOMAIN-CONTAINING PROTEIN"/>
    <property type="match status" value="1"/>
</dbReference>
<dbReference type="Pfam" id="PF10551">
    <property type="entry name" value="MULE"/>
    <property type="match status" value="1"/>
</dbReference>
<evidence type="ECO:0000313" key="2">
    <source>
        <dbReference type="EMBL" id="KAK5986531.1"/>
    </source>
</evidence>
<organism evidence="2 3">
    <name type="scientific">Trichostrongylus colubriformis</name>
    <name type="common">Black scour worm</name>
    <dbReference type="NCBI Taxonomy" id="6319"/>
    <lineage>
        <taxon>Eukaryota</taxon>
        <taxon>Metazoa</taxon>
        <taxon>Ecdysozoa</taxon>
        <taxon>Nematoda</taxon>
        <taxon>Chromadorea</taxon>
        <taxon>Rhabditida</taxon>
        <taxon>Rhabditina</taxon>
        <taxon>Rhabditomorpha</taxon>
        <taxon>Strongyloidea</taxon>
        <taxon>Trichostrongylidae</taxon>
        <taxon>Trichostrongylus</taxon>
    </lineage>
</organism>
<comment type="caution">
    <text evidence="2">The sequence shown here is derived from an EMBL/GenBank/DDBJ whole genome shotgun (WGS) entry which is preliminary data.</text>
</comment>
<keyword evidence="3" id="KW-1185">Reference proteome</keyword>
<evidence type="ECO:0000259" key="1">
    <source>
        <dbReference type="Pfam" id="PF10551"/>
    </source>
</evidence>
<dbReference type="EMBL" id="WIXE01000500">
    <property type="protein sequence ID" value="KAK5986531.1"/>
    <property type="molecule type" value="Genomic_DNA"/>
</dbReference>
<gene>
    <name evidence="2" type="ORF">GCK32_009198</name>
</gene>
<name>A0AAN8FUW0_TRICO</name>
<feature type="domain" description="MULE transposase" evidence="1">
    <location>
        <begin position="234"/>
        <end position="327"/>
    </location>
</feature>
<dbReference type="InterPro" id="IPR018289">
    <property type="entry name" value="MULE_transposase_dom"/>
</dbReference>
<sequence>HCGDEHEEDGAEGEPQDYTVFTLTFETKQEFDVWLEERQQQGRTSFFTKYSSGSKKTTQLRCNRAGKYVRKTETRATQTKKDVSHCSCFLNVKVEEDGSVNVRGCLGHVGHKVDVALLRLTLAQQLFLKGLLEEFFQDYIISRLRKDYPGTISRLHFVTKGDLWNIVNRFGLRPGFRHKDDMQSLKARKEEGNPHDGIRSLDMPEDPSGEGFRMIIITPQQVQWLRKFSHRGISTDDTHNATRYNLKLATVMVLNDRDAGLPAAFLLSGTMTSLDVEKLFLEIRKVVPEFNPAQIVTDEAPCFYNGFRSVFPQSRAKLHYCRWHIDKTWQRNVNKMVEPRLRSQVKKKLKELLVIEDLPTFERHFAEILAFLHVEGQDKMDDYLRRNYLGEFNLELTLVYHSEQRTISGRTHTWASFSNKDAVMDTTMISERWHLRLKTEFLHRNANTRADCLVDLLIRAVEDLAESDEIKVRRRLATASYRVQQTTMCHRLAVKHYGRRLDSIRRVSAEKWEVYSRQSEELLYVQRRTGCQCCESVEGNVHCPICDVCPYAWFCSCMDNRTGISCVHRHAVMLHSKPSNIAAMSQPQGYEETAITGEQGSSVTQISTDVSAAQERKEQRSLLRNSISAKVSVLQTNVNVLVNTDTEQAREMLTAIHELVDAASKIRVTPATGIATRPELYKVEGKPKLSKVELHTVSIPTIYISELQFSENTFSANKAV</sequence>
<dbReference type="PANTHER" id="PTHR33936">
    <property type="entry name" value="PROTEIN CBG17840"/>
    <property type="match status" value="1"/>
</dbReference>
<dbReference type="AlphaFoldDB" id="A0AAN8FUW0"/>
<proteinExistence type="predicted"/>
<accession>A0AAN8FUW0</accession>